<evidence type="ECO:0000313" key="2">
    <source>
        <dbReference type="Proteomes" id="UP000292648"/>
    </source>
</evidence>
<dbReference type="GO" id="GO:0016787">
    <property type="term" value="F:hydrolase activity"/>
    <property type="evidence" value="ECO:0007669"/>
    <property type="project" value="UniProtKB-KW"/>
</dbReference>
<sequence length="277" mass="30756">MKATTKQVLTGAAWLAILLAMIGGVMLWQHQVRKAKPLTTVTVTSTERIPMVLLLDSHLTHNQKQQLITNIQHTSASQSMVTATITTTGAVTFKGQLLNSDNRPYLQVQLPTAVNAEQQAQLIKRVLTLAQQHFEFQRFNLVGYGTGGLSATNYVEHTTTRLTPQHLILIATPFNGTSQQNNHRHKTTPVTAKSQTTTLAKLITHRQSINPKLQVLIIAEKVVKAKQSLPLQSALAGQSVFKPVVKSYRQKILRSWRTQSDLLDNRQIGNAIQSFTD</sequence>
<name>A0A4Q9Y0R3_9LACO</name>
<dbReference type="Proteomes" id="UP000292648">
    <property type="component" value="Unassembled WGS sequence"/>
</dbReference>
<proteinExistence type="predicted"/>
<comment type="caution">
    <text evidence="1">The sequence shown here is derived from an EMBL/GenBank/DDBJ whole genome shotgun (WGS) entry which is preliminary data.</text>
</comment>
<accession>A0A4Q9Y0R3</accession>
<gene>
    <name evidence="1" type="ORF">EUZ87_13565</name>
</gene>
<reference evidence="1 2" key="1">
    <citation type="submission" date="2019-01" db="EMBL/GenBank/DDBJ databases">
        <title>Draft genome sequence of Lactobacillus paraplantarum OSY-TC318, a Producer of the novel lantibiotic Paraplantaracin TC318.</title>
        <authorList>
            <person name="Hussein W.E."/>
            <person name="Huang E."/>
            <person name="Yousef A.E."/>
        </authorList>
    </citation>
    <scope>NUCLEOTIDE SEQUENCE [LARGE SCALE GENOMIC DNA]</scope>
    <source>
        <strain evidence="1 2">OSY-TC318</strain>
    </source>
</reference>
<dbReference type="Pfam" id="PF06028">
    <property type="entry name" value="DUF915"/>
    <property type="match status" value="1"/>
</dbReference>
<organism evidence="1 2">
    <name type="scientific">Lactiplantibacillus paraplantarum</name>
    <dbReference type="NCBI Taxonomy" id="60520"/>
    <lineage>
        <taxon>Bacteria</taxon>
        <taxon>Bacillati</taxon>
        <taxon>Bacillota</taxon>
        <taxon>Bacilli</taxon>
        <taxon>Lactobacillales</taxon>
        <taxon>Lactobacillaceae</taxon>
        <taxon>Lactiplantibacillus</taxon>
    </lineage>
</organism>
<evidence type="ECO:0000313" key="1">
    <source>
        <dbReference type="EMBL" id="TBX38424.1"/>
    </source>
</evidence>
<dbReference type="EMBL" id="SEHH01000115">
    <property type="protein sequence ID" value="TBX38424.1"/>
    <property type="molecule type" value="Genomic_DNA"/>
</dbReference>
<dbReference type="Gene3D" id="3.40.50.1820">
    <property type="entry name" value="alpha/beta hydrolase"/>
    <property type="match status" value="1"/>
</dbReference>
<dbReference type="InterPro" id="IPR029058">
    <property type="entry name" value="AB_hydrolase_fold"/>
</dbReference>
<dbReference type="AlphaFoldDB" id="A0A4Q9Y0R3"/>
<dbReference type="SUPFAM" id="SSF53474">
    <property type="entry name" value="alpha/beta-Hydrolases"/>
    <property type="match status" value="1"/>
</dbReference>
<protein>
    <submittedName>
        <fullName evidence="1">Alpha/beta hydrolase</fullName>
    </submittedName>
</protein>
<dbReference type="InterPro" id="IPR010315">
    <property type="entry name" value="DUF915_hydro-like"/>
</dbReference>
<keyword evidence="1" id="KW-0378">Hydrolase</keyword>